<dbReference type="PANTHER" id="PTHR11552">
    <property type="entry name" value="GLUCOSE-METHANOL-CHOLINE GMC OXIDOREDUCTASE"/>
    <property type="match status" value="1"/>
</dbReference>
<gene>
    <name evidence="3" type="ORF">H5V43_09210</name>
</gene>
<protein>
    <recommendedName>
        <fullName evidence="2">Glucose-methanol-choline oxidoreductase C-terminal domain-containing protein</fullName>
    </recommendedName>
</protein>
<dbReference type="PANTHER" id="PTHR11552:SF147">
    <property type="entry name" value="CHOLINE DEHYDROGENASE, MITOCHONDRIAL"/>
    <property type="match status" value="1"/>
</dbReference>
<organism evidence="3 4">
    <name type="scientific">Sphingobium fuliginis (strain ATCC 27551)</name>
    <dbReference type="NCBI Taxonomy" id="336203"/>
    <lineage>
        <taxon>Bacteria</taxon>
        <taxon>Pseudomonadati</taxon>
        <taxon>Pseudomonadota</taxon>
        <taxon>Alphaproteobacteria</taxon>
        <taxon>Sphingomonadales</taxon>
        <taxon>Sphingomonadaceae</taxon>
        <taxon>Sphingobium</taxon>
    </lineage>
</organism>
<dbReference type="InterPro" id="IPR007867">
    <property type="entry name" value="GMC_OxRtase_C"/>
</dbReference>
<dbReference type="GO" id="GO:0050660">
    <property type="term" value="F:flavin adenine dinucleotide binding"/>
    <property type="evidence" value="ECO:0007669"/>
    <property type="project" value="InterPro"/>
</dbReference>
<proteinExistence type="inferred from homology"/>
<evidence type="ECO:0000313" key="4">
    <source>
        <dbReference type="Proteomes" id="UP000593663"/>
    </source>
</evidence>
<dbReference type="InterPro" id="IPR012132">
    <property type="entry name" value="GMC_OxRdtase"/>
</dbReference>
<sequence length="98" mass="10410">MKTGLVAANYPAQIPASDLAWEAHVRQSANIGYHPVGTCRMGGENAVVDGTLKLRGIDGLRVVDASVMPVIVSGNTNAATIMIAERAAEFILRDKRGY</sequence>
<dbReference type="Gene3D" id="3.30.410.10">
    <property type="entry name" value="Cholesterol Oxidase, domain 2"/>
    <property type="match status" value="1"/>
</dbReference>
<dbReference type="EMBL" id="CP060035">
    <property type="protein sequence ID" value="QOT70345.1"/>
    <property type="molecule type" value="Genomic_DNA"/>
</dbReference>
<dbReference type="GO" id="GO:0016614">
    <property type="term" value="F:oxidoreductase activity, acting on CH-OH group of donors"/>
    <property type="evidence" value="ECO:0007669"/>
    <property type="project" value="InterPro"/>
</dbReference>
<evidence type="ECO:0000256" key="1">
    <source>
        <dbReference type="ARBA" id="ARBA00010790"/>
    </source>
</evidence>
<comment type="similarity">
    <text evidence="1">Belongs to the GMC oxidoreductase family.</text>
</comment>
<dbReference type="Gene3D" id="3.50.50.60">
    <property type="entry name" value="FAD/NAD(P)-binding domain"/>
    <property type="match status" value="1"/>
</dbReference>
<feature type="domain" description="Glucose-methanol-choline oxidoreductase C-terminal" evidence="2">
    <location>
        <begin position="15"/>
        <end position="84"/>
    </location>
</feature>
<accession>A0A7M2GD59</accession>
<evidence type="ECO:0000313" key="3">
    <source>
        <dbReference type="EMBL" id="QOT70345.1"/>
    </source>
</evidence>
<reference evidence="4" key="1">
    <citation type="submission" date="2020-08" db="EMBL/GenBank/DDBJ databases">
        <title>Complete genome sequence of Sphingobium barthaii strain KK22, a high-molecular-weight polycyclic aromatic hydrocarbon-degrading soil bacterium.</title>
        <authorList>
            <person name="Mori J.F."/>
            <person name="Kanaly R.A."/>
        </authorList>
    </citation>
    <scope>NUCLEOTIDE SEQUENCE [LARGE SCALE GENOMIC DNA]</scope>
    <source>
        <strain evidence="4">KK22</strain>
    </source>
</reference>
<dbReference type="KEGG" id="sbar:H5V43_09210"/>
<dbReference type="AlphaFoldDB" id="A0A7M2GD59"/>
<dbReference type="SUPFAM" id="SSF51905">
    <property type="entry name" value="FAD/NAD(P)-binding domain"/>
    <property type="match status" value="1"/>
</dbReference>
<dbReference type="RefSeq" id="WP_040261198.1">
    <property type="nucleotide sequence ID" value="NZ_BATN01000014.1"/>
</dbReference>
<name>A0A7M2GD59_SPHSA</name>
<dbReference type="Proteomes" id="UP000593663">
    <property type="component" value="Chromosome 1"/>
</dbReference>
<dbReference type="Pfam" id="PF05199">
    <property type="entry name" value="GMC_oxred_C"/>
    <property type="match status" value="1"/>
</dbReference>
<evidence type="ECO:0000259" key="2">
    <source>
        <dbReference type="Pfam" id="PF05199"/>
    </source>
</evidence>
<dbReference type="InterPro" id="IPR036188">
    <property type="entry name" value="FAD/NAD-bd_sf"/>
</dbReference>